<name>A0ABR8LFA8_9ALTE</name>
<reference evidence="1 2" key="1">
    <citation type="submission" date="2020-04" db="EMBL/GenBank/DDBJ databases">
        <title>Salinimonas sp. HHU 13199.</title>
        <authorList>
            <person name="Cui X."/>
            <person name="Zhang D."/>
        </authorList>
    </citation>
    <scope>NUCLEOTIDE SEQUENCE [LARGE SCALE GENOMIC DNA]</scope>
    <source>
        <strain evidence="1 2">HHU 13199</strain>
    </source>
</reference>
<proteinExistence type="predicted"/>
<sequence length="59" mass="6493">MSQSRTDHFWFAGTAATLKNSAALTIPWCKQYIARQSVTTVQSWLVATAEPNAVIITPI</sequence>
<accession>A0ABR8LFA8</accession>
<evidence type="ECO:0000313" key="2">
    <source>
        <dbReference type="Proteomes" id="UP000624419"/>
    </source>
</evidence>
<dbReference type="EMBL" id="JABBXD010000001">
    <property type="protein sequence ID" value="MBD3584943.1"/>
    <property type="molecule type" value="Genomic_DNA"/>
</dbReference>
<protein>
    <submittedName>
        <fullName evidence="1">Uncharacterized protein</fullName>
    </submittedName>
</protein>
<gene>
    <name evidence="1" type="ORF">HHX48_04225</name>
</gene>
<dbReference type="RefSeq" id="WP_191022471.1">
    <property type="nucleotide sequence ID" value="NZ_JABBXD010000001.1"/>
</dbReference>
<comment type="caution">
    <text evidence="1">The sequence shown here is derived from an EMBL/GenBank/DDBJ whole genome shotgun (WGS) entry which is preliminary data.</text>
</comment>
<evidence type="ECO:0000313" key="1">
    <source>
        <dbReference type="EMBL" id="MBD3584943.1"/>
    </source>
</evidence>
<keyword evidence="2" id="KW-1185">Reference proteome</keyword>
<dbReference type="Proteomes" id="UP000624419">
    <property type="component" value="Unassembled WGS sequence"/>
</dbReference>
<organism evidence="1 2">
    <name type="scientific">Salinimonas profundi</name>
    <dbReference type="NCBI Taxonomy" id="2729140"/>
    <lineage>
        <taxon>Bacteria</taxon>
        <taxon>Pseudomonadati</taxon>
        <taxon>Pseudomonadota</taxon>
        <taxon>Gammaproteobacteria</taxon>
        <taxon>Alteromonadales</taxon>
        <taxon>Alteromonadaceae</taxon>
        <taxon>Alteromonas/Salinimonas group</taxon>
        <taxon>Salinimonas</taxon>
    </lineage>
</organism>